<organism evidence="3 4">
    <name type="scientific">Neobacillus vireti LMG 21834</name>
    <dbReference type="NCBI Taxonomy" id="1131730"/>
    <lineage>
        <taxon>Bacteria</taxon>
        <taxon>Bacillati</taxon>
        <taxon>Bacillota</taxon>
        <taxon>Bacilli</taxon>
        <taxon>Bacillales</taxon>
        <taxon>Bacillaceae</taxon>
        <taxon>Neobacillus</taxon>
    </lineage>
</organism>
<feature type="compositionally biased region" description="Low complexity" evidence="1">
    <location>
        <begin position="291"/>
        <end position="304"/>
    </location>
</feature>
<gene>
    <name evidence="3" type="ORF">BAVI_17727</name>
</gene>
<feature type="region of interest" description="Disordered" evidence="1">
    <location>
        <begin position="291"/>
        <end position="321"/>
    </location>
</feature>
<protein>
    <submittedName>
        <fullName evidence="3">Nerd domain-containing protein</fullName>
    </submittedName>
</protein>
<name>A0AB94IK62_9BACI</name>
<keyword evidence="4" id="KW-1185">Reference proteome</keyword>
<dbReference type="PROSITE" id="PS50965">
    <property type="entry name" value="NERD"/>
    <property type="match status" value="1"/>
</dbReference>
<reference evidence="3 4" key="1">
    <citation type="journal article" date="2014" name="Environ. Microbiol.">
        <title>The nitrate-ammonifying and nosZ-carrying bacterium Bacillus vireti is a potent source and sink for nitric and nitrous oxide under high nitrate conditions.</title>
        <authorList>
            <person name="Mania D."/>
            <person name="Heylen K."/>
            <person name="van Spanning R.J."/>
            <person name="Frostegard A."/>
        </authorList>
    </citation>
    <scope>NUCLEOTIDE SEQUENCE [LARGE SCALE GENOMIC DNA]</scope>
    <source>
        <strain evidence="3 4">LMG 21834</strain>
    </source>
</reference>
<evidence type="ECO:0000256" key="1">
    <source>
        <dbReference type="SAM" id="MobiDB-lite"/>
    </source>
</evidence>
<accession>A0AB94IK62</accession>
<dbReference type="RefSeq" id="WP_024029723.1">
    <property type="nucleotide sequence ID" value="NZ_ALAN01000096.1"/>
</dbReference>
<evidence type="ECO:0000313" key="4">
    <source>
        <dbReference type="Proteomes" id="UP000018877"/>
    </source>
</evidence>
<dbReference type="Proteomes" id="UP000018877">
    <property type="component" value="Unassembled WGS sequence"/>
</dbReference>
<proteinExistence type="predicted"/>
<evidence type="ECO:0000259" key="2">
    <source>
        <dbReference type="PROSITE" id="PS50965"/>
    </source>
</evidence>
<dbReference type="AlphaFoldDB" id="A0AB94IK62"/>
<sequence length="321" mass="37574">MNEKDLVPPTFLLQAEALERRVTETHEKIPDIKSKIRILKSGYNGEKTLKYYLDQIPEHKYHIFYGLRLPLGTTFFQIDALLFSQKLILIIDAKNHSGILKFEKNQLIHEYGENREIYENPVAQVNRHKISLRILFDKNKIPFIPIENLVAVCKPSTEVIIGPNYKEAERKVIKAYDLLNRINELEERYSEKKINQKTICQVTNLLLSLHTPQRIDILKFFQIILDEIITGVQCPRCLHIPMEYRRGKWICPKCLLYSKDAFLNGINDYFLLVKPSFSNPEIRKFLQMPSSRTTTSRLPSLHLPNTGTKRGRIYHQSQPFP</sequence>
<comment type="caution">
    <text evidence="3">The sequence shown here is derived from an EMBL/GenBank/DDBJ whole genome shotgun (WGS) entry which is preliminary data.</text>
</comment>
<feature type="domain" description="NERD" evidence="2">
    <location>
        <begin position="41"/>
        <end position="155"/>
    </location>
</feature>
<evidence type="ECO:0000313" key="3">
    <source>
        <dbReference type="EMBL" id="ETI67425.1"/>
    </source>
</evidence>
<dbReference type="Pfam" id="PF08378">
    <property type="entry name" value="NERD"/>
    <property type="match status" value="1"/>
</dbReference>
<dbReference type="EMBL" id="ALAN01000096">
    <property type="protein sequence ID" value="ETI67425.1"/>
    <property type="molecule type" value="Genomic_DNA"/>
</dbReference>
<dbReference type="InterPro" id="IPR011528">
    <property type="entry name" value="NERD"/>
</dbReference>